<gene>
    <name evidence="1" type="ORF">NDU88_005336</name>
</gene>
<keyword evidence="2" id="KW-1185">Reference proteome</keyword>
<dbReference type="Proteomes" id="UP001066276">
    <property type="component" value="Chromosome 8"/>
</dbReference>
<name>A0AAV7NMI1_PLEWA</name>
<evidence type="ECO:0000313" key="2">
    <source>
        <dbReference type="Proteomes" id="UP001066276"/>
    </source>
</evidence>
<protein>
    <submittedName>
        <fullName evidence="1">Uncharacterized protein</fullName>
    </submittedName>
</protein>
<reference evidence="1" key="1">
    <citation type="journal article" date="2022" name="bioRxiv">
        <title>Sequencing and chromosome-scale assembly of the giantPleurodeles waltlgenome.</title>
        <authorList>
            <person name="Brown T."/>
            <person name="Elewa A."/>
            <person name="Iarovenko S."/>
            <person name="Subramanian E."/>
            <person name="Araus A.J."/>
            <person name="Petzold A."/>
            <person name="Susuki M."/>
            <person name="Suzuki K.-i.T."/>
            <person name="Hayashi T."/>
            <person name="Toyoda A."/>
            <person name="Oliveira C."/>
            <person name="Osipova E."/>
            <person name="Leigh N.D."/>
            <person name="Simon A."/>
            <person name="Yun M.H."/>
        </authorList>
    </citation>
    <scope>NUCLEOTIDE SEQUENCE</scope>
    <source>
        <strain evidence="1">20211129_DDA</strain>
        <tissue evidence="1">Liver</tissue>
    </source>
</reference>
<comment type="caution">
    <text evidence="1">The sequence shown here is derived from an EMBL/GenBank/DDBJ whole genome shotgun (WGS) entry which is preliminary data.</text>
</comment>
<accession>A0AAV7NMI1</accession>
<proteinExistence type="predicted"/>
<evidence type="ECO:0000313" key="1">
    <source>
        <dbReference type="EMBL" id="KAJ1117136.1"/>
    </source>
</evidence>
<dbReference type="AlphaFoldDB" id="A0AAV7NMI1"/>
<dbReference type="EMBL" id="JANPWB010000012">
    <property type="protein sequence ID" value="KAJ1117136.1"/>
    <property type="molecule type" value="Genomic_DNA"/>
</dbReference>
<sequence>MDALEGHITEQEIQEAIHDSSTCKPPGLDGEWLAADEAASLARSFGAGIGALPTLSPHRAHRSVYCLLGPSPVDLWCWRQPRPWRFCPTKASLGECIGCPGENNGKQDGSRSVCGGCWRDGRGTEARSRGGDLELKTATRGARWEC</sequence>
<organism evidence="1 2">
    <name type="scientific">Pleurodeles waltl</name>
    <name type="common">Iberian ribbed newt</name>
    <dbReference type="NCBI Taxonomy" id="8319"/>
    <lineage>
        <taxon>Eukaryota</taxon>
        <taxon>Metazoa</taxon>
        <taxon>Chordata</taxon>
        <taxon>Craniata</taxon>
        <taxon>Vertebrata</taxon>
        <taxon>Euteleostomi</taxon>
        <taxon>Amphibia</taxon>
        <taxon>Batrachia</taxon>
        <taxon>Caudata</taxon>
        <taxon>Salamandroidea</taxon>
        <taxon>Salamandridae</taxon>
        <taxon>Pleurodelinae</taxon>
        <taxon>Pleurodeles</taxon>
    </lineage>
</organism>